<gene>
    <name evidence="2" type="ORF">WMY93_007635</name>
</gene>
<keyword evidence="3" id="KW-1185">Reference proteome</keyword>
<feature type="compositionally biased region" description="Low complexity" evidence="1">
    <location>
        <begin position="136"/>
        <end position="147"/>
    </location>
</feature>
<accession>A0AAW0PP82</accession>
<evidence type="ECO:0000256" key="1">
    <source>
        <dbReference type="SAM" id="MobiDB-lite"/>
    </source>
</evidence>
<feature type="region of interest" description="Disordered" evidence="1">
    <location>
        <begin position="289"/>
        <end position="419"/>
    </location>
</feature>
<feature type="region of interest" description="Disordered" evidence="1">
    <location>
        <begin position="1"/>
        <end position="266"/>
    </location>
</feature>
<feature type="compositionally biased region" description="Basic and acidic residues" evidence="1">
    <location>
        <begin position="118"/>
        <end position="129"/>
    </location>
</feature>
<feature type="compositionally biased region" description="Basic and acidic residues" evidence="1">
    <location>
        <begin position="313"/>
        <end position="327"/>
    </location>
</feature>
<comment type="caution">
    <text evidence="2">The sequence shown here is derived from an EMBL/GenBank/DDBJ whole genome shotgun (WGS) entry which is preliminary data.</text>
</comment>
<dbReference type="EMBL" id="JBBPFD010000005">
    <property type="protein sequence ID" value="KAK7925325.1"/>
    <property type="molecule type" value="Genomic_DNA"/>
</dbReference>
<feature type="compositionally biased region" description="Basic and acidic residues" evidence="1">
    <location>
        <begin position="173"/>
        <end position="202"/>
    </location>
</feature>
<feature type="compositionally biased region" description="Polar residues" evidence="1">
    <location>
        <begin position="99"/>
        <end position="117"/>
    </location>
</feature>
<name>A0AAW0PP82_9GOBI</name>
<feature type="compositionally biased region" description="Basic and acidic residues" evidence="1">
    <location>
        <begin position="69"/>
        <end position="83"/>
    </location>
</feature>
<sequence length="419" mass="45994">MNVTGLTCNGTRGGGRPGGARTERPYAGHETGTSTGNRGQGNGTGNRSNDGRNRQTAAGCERPAGNQQNRERRKEENSRKPEADGAGQSPRKSAPSAKNGETNSRHTWTTHTEPSTGSRDRAGGEREVPEAPPSPGTRAPARPPRGSAGTGDGDHGPATPPPLKTTPPSATPTREERNQREGEKKKTANRPRKEEKRRRGESTDTQGARRPSRRGKEERSSALTSESPPGWAQARGAPARSWRRERKGRQYQNQAEKRGEGNAAKCRYQDMPEWLRECSLRLGSQGHETTCSNIQQRTEDEQQATSGPVAKTPRPENHGRTNLDYTRRGGHRVQKDTTNMAPDNIREVSFLEGDQPTRPRSFPEPEYTQVPQERVRNAKDQGPPPPISVGHKNHDTLKKNSNRGQTKRQVGINRAKAQG</sequence>
<dbReference type="AlphaFoldDB" id="A0AAW0PP82"/>
<dbReference type="Proteomes" id="UP001460270">
    <property type="component" value="Unassembled WGS sequence"/>
</dbReference>
<organism evidence="2 3">
    <name type="scientific">Mugilogobius chulae</name>
    <name type="common">yellowstripe goby</name>
    <dbReference type="NCBI Taxonomy" id="88201"/>
    <lineage>
        <taxon>Eukaryota</taxon>
        <taxon>Metazoa</taxon>
        <taxon>Chordata</taxon>
        <taxon>Craniata</taxon>
        <taxon>Vertebrata</taxon>
        <taxon>Euteleostomi</taxon>
        <taxon>Actinopterygii</taxon>
        <taxon>Neopterygii</taxon>
        <taxon>Teleostei</taxon>
        <taxon>Neoteleostei</taxon>
        <taxon>Acanthomorphata</taxon>
        <taxon>Gobiaria</taxon>
        <taxon>Gobiiformes</taxon>
        <taxon>Gobioidei</taxon>
        <taxon>Gobiidae</taxon>
        <taxon>Gobionellinae</taxon>
        <taxon>Mugilogobius</taxon>
    </lineage>
</organism>
<proteinExistence type="predicted"/>
<evidence type="ECO:0000313" key="3">
    <source>
        <dbReference type="Proteomes" id="UP001460270"/>
    </source>
</evidence>
<protein>
    <submittedName>
        <fullName evidence="2">Uncharacterized protein</fullName>
    </submittedName>
</protein>
<reference evidence="3" key="1">
    <citation type="submission" date="2024-04" db="EMBL/GenBank/DDBJ databases">
        <title>Salinicola lusitanus LLJ914,a marine bacterium isolated from the Okinawa Trough.</title>
        <authorList>
            <person name="Li J."/>
        </authorList>
    </citation>
    <scope>NUCLEOTIDE SEQUENCE [LARGE SCALE GENOMIC DNA]</scope>
</reference>
<evidence type="ECO:0000313" key="2">
    <source>
        <dbReference type="EMBL" id="KAK7925325.1"/>
    </source>
</evidence>